<feature type="transmembrane region" description="Helical" evidence="10">
    <location>
        <begin position="316"/>
        <end position="337"/>
    </location>
</feature>
<evidence type="ECO:0000256" key="8">
    <source>
        <dbReference type="ARBA" id="ARBA00023224"/>
    </source>
</evidence>
<dbReference type="OrthoDB" id="9990906at2759"/>
<evidence type="ECO:0000256" key="6">
    <source>
        <dbReference type="ARBA" id="ARBA00023136"/>
    </source>
</evidence>
<feature type="transmembrane region" description="Helical" evidence="10">
    <location>
        <begin position="191"/>
        <end position="218"/>
    </location>
</feature>
<comment type="caution">
    <text evidence="12">The sequence shown here is derived from an EMBL/GenBank/DDBJ whole genome shotgun (WGS) entry which is preliminary data.</text>
</comment>
<feature type="transmembrane region" description="Helical" evidence="10">
    <location>
        <begin position="41"/>
        <end position="64"/>
    </location>
</feature>
<evidence type="ECO:0000313" key="13">
    <source>
        <dbReference type="Proteomes" id="UP000580250"/>
    </source>
</evidence>
<dbReference type="InterPro" id="IPR000276">
    <property type="entry name" value="GPCR_Rhodpsn"/>
</dbReference>
<dbReference type="InterPro" id="IPR017452">
    <property type="entry name" value="GPCR_Rhodpsn_7TM"/>
</dbReference>
<feature type="transmembrane region" description="Helical" evidence="10">
    <location>
        <begin position="76"/>
        <end position="96"/>
    </location>
</feature>
<accession>A0A6V7TI38</accession>
<keyword evidence="6 10" id="KW-0472">Membrane</keyword>
<keyword evidence="2" id="KW-1003">Cell membrane</keyword>
<evidence type="ECO:0000256" key="5">
    <source>
        <dbReference type="ARBA" id="ARBA00023040"/>
    </source>
</evidence>
<dbReference type="EMBL" id="CAJEWN010000001">
    <property type="protein sequence ID" value="CAD2123016.1"/>
    <property type="molecule type" value="Genomic_DNA"/>
</dbReference>
<dbReference type="CDD" id="cd00637">
    <property type="entry name" value="7tm_classA_rhodopsin-like"/>
    <property type="match status" value="1"/>
</dbReference>
<dbReference type="AlphaFoldDB" id="A0A6V7TI38"/>
<dbReference type="GO" id="GO:0042277">
    <property type="term" value="F:peptide binding"/>
    <property type="evidence" value="ECO:0007669"/>
    <property type="project" value="TreeGrafter"/>
</dbReference>
<keyword evidence="4 10" id="KW-1133">Transmembrane helix</keyword>
<evidence type="ECO:0000256" key="9">
    <source>
        <dbReference type="RuleBase" id="RU000688"/>
    </source>
</evidence>
<feature type="transmembrane region" description="Helical" evidence="10">
    <location>
        <begin position="150"/>
        <end position="171"/>
    </location>
</feature>
<dbReference type="PROSITE" id="PS50262">
    <property type="entry name" value="G_PROTEIN_RECEP_F1_2"/>
    <property type="match status" value="1"/>
</dbReference>
<evidence type="ECO:0000313" key="12">
    <source>
        <dbReference type="EMBL" id="CAD2123016.1"/>
    </source>
</evidence>
<feature type="transmembrane region" description="Helical" evidence="10">
    <location>
        <begin position="372"/>
        <end position="392"/>
    </location>
</feature>
<evidence type="ECO:0000256" key="7">
    <source>
        <dbReference type="ARBA" id="ARBA00023170"/>
    </source>
</evidence>
<sequence length="504" mass="56205">MLIQTTNSSTSHLNNSFTNLMENNSNNEEMLSEEESGGHEYLFVLPFIVLFGLCGNIISLVAIFHSRLRKMPANQYLIVLTIADSVFLIGIIMVLFKVDYTDFLPCVLVEYVLMTSSYVSSWSIAALTLERYLAIAHPLKHVQYGHISRWKTMCCWLPLPFLLNLVQFFSLSPPDDSTRLVRKCEVKNGELQMIAELLDVLLCYCLPCCIVVALNLIIASKVRKADRSFYNSSPPPQSSIKRRTFTNNRPASLSSLKKKKSLTTSSAKSSVGSTTIITTPRKNSASQKLSMPLGASTRTAGGGSLASSASSAGTRILLVVPVVYILLNTPFYLIRLIDTIALNLFNSDAFQGSSGSLASNPLLASLYNFAHYLYYVNFSCDVIVYAFSSANFRRTVLIAWKRILCPGWNGSNNALILNNTTKIGRELSSNNPKNSSIRSRLLPQTHLLLVQQQQMTPKNNRRLSSCVNGELNNNREENEEMCRKERPKSFSNTLLKQKVNGNFN</sequence>
<keyword evidence="5 9" id="KW-0297">G-protein coupled receptor</keyword>
<dbReference type="GO" id="GO:0004930">
    <property type="term" value="F:G protein-coupled receptor activity"/>
    <property type="evidence" value="ECO:0007669"/>
    <property type="project" value="UniProtKB-KW"/>
</dbReference>
<evidence type="ECO:0000256" key="3">
    <source>
        <dbReference type="ARBA" id="ARBA00022692"/>
    </source>
</evidence>
<gene>
    <name evidence="12" type="ORF">MENT_LOCUS393</name>
</gene>
<organism evidence="12 13">
    <name type="scientific">Meloidogyne enterolobii</name>
    <name type="common">Root-knot nematode worm</name>
    <name type="synonym">Meloidogyne mayaguensis</name>
    <dbReference type="NCBI Taxonomy" id="390850"/>
    <lineage>
        <taxon>Eukaryota</taxon>
        <taxon>Metazoa</taxon>
        <taxon>Ecdysozoa</taxon>
        <taxon>Nematoda</taxon>
        <taxon>Chromadorea</taxon>
        <taxon>Rhabditida</taxon>
        <taxon>Tylenchina</taxon>
        <taxon>Tylenchomorpha</taxon>
        <taxon>Tylenchoidea</taxon>
        <taxon>Meloidogynidae</taxon>
        <taxon>Meloidogyninae</taxon>
        <taxon>Meloidogyne</taxon>
    </lineage>
</organism>
<dbReference type="Pfam" id="PF00001">
    <property type="entry name" value="7tm_1"/>
    <property type="match status" value="1"/>
</dbReference>
<keyword evidence="7 9" id="KW-0675">Receptor</keyword>
<comment type="subcellular location">
    <subcellularLocation>
        <location evidence="1">Cell membrane</location>
        <topology evidence="1">Multi-pass membrane protein</topology>
    </subcellularLocation>
</comment>
<dbReference type="PROSITE" id="PS00237">
    <property type="entry name" value="G_PROTEIN_RECEP_F1_1"/>
    <property type="match status" value="1"/>
</dbReference>
<dbReference type="GO" id="GO:0043005">
    <property type="term" value="C:neuron projection"/>
    <property type="evidence" value="ECO:0007669"/>
    <property type="project" value="TreeGrafter"/>
</dbReference>
<feature type="transmembrane region" description="Helical" evidence="10">
    <location>
        <begin position="108"/>
        <end position="129"/>
    </location>
</feature>
<evidence type="ECO:0000256" key="2">
    <source>
        <dbReference type="ARBA" id="ARBA00022475"/>
    </source>
</evidence>
<name>A0A6V7TI38_MELEN</name>
<keyword evidence="8 9" id="KW-0807">Transducer</keyword>
<dbReference type="PANTHER" id="PTHR24229:SF100">
    <property type="entry name" value="G-PROTEIN COUPLED RECEPTORS FAMILY 1 PROFILE DOMAIN-CONTAINING PROTEIN"/>
    <property type="match status" value="1"/>
</dbReference>
<protein>
    <recommendedName>
        <fullName evidence="11">G-protein coupled receptors family 1 profile domain-containing protein</fullName>
    </recommendedName>
</protein>
<evidence type="ECO:0000256" key="1">
    <source>
        <dbReference type="ARBA" id="ARBA00004651"/>
    </source>
</evidence>
<comment type="similarity">
    <text evidence="9">Belongs to the G-protein coupled receptor 1 family.</text>
</comment>
<dbReference type="SUPFAM" id="SSF81321">
    <property type="entry name" value="Family A G protein-coupled receptor-like"/>
    <property type="match status" value="1"/>
</dbReference>
<dbReference type="Proteomes" id="UP000580250">
    <property type="component" value="Unassembled WGS sequence"/>
</dbReference>
<evidence type="ECO:0000259" key="11">
    <source>
        <dbReference type="PROSITE" id="PS50262"/>
    </source>
</evidence>
<keyword evidence="3 9" id="KW-0812">Transmembrane</keyword>
<feature type="domain" description="G-protein coupled receptors family 1 profile" evidence="11">
    <location>
        <begin position="55"/>
        <end position="385"/>
    </location>
</feature>
<dbReference type="Gene3D" id="1.20.1070.10">
    <property type="entry name" value="Rhodopsin 7-helix transmembrane proteins"/>
    <property type="match status" value="1"/>
</dbReference>
<proteinExistence type="inferred from homology"/>
<dbReference type="PANTHER" id="PTHR24229">
    <property type="entry name" value="NEUROPEPTIDES RECEPTOR"/>
    <property type="match status" value="1"/>
</dbReference>
<evidence type="ECO:0000256" key="10">
    <source>
        <dbReference type="SAM" id="Phobius"/>
    </source>
</evidence>
<evidence type="ECO:0000256" key="4">
    <source>
        <dbReference type="ARBA" id="ARBA00022989"/>
    </source>
</evidence>
<dbReference type="PRINTS" id="PR00237">
    <property type="entry name" value="GPCRRHODOPSN"/>
</dbReference>
<reference evidence="12 13" key="1">
    <citation type="submission" date="2020-08" db="EMBL/GenBank/DDBJ databases">
        <authorList>
            <person name="Koutsovoulos G."/>
            <person name="Danchin GJ E."/>
        </authorList>
    </citation>
    <scope>NUCLEOTIDE SEQUENCE [LARGE SCALE GENOMIC DNA]</scope>
</reference>
<dbReference type="GO" id="GO:0005886">
    <property type="term" value="C:plasma membrane"/>
    <property type="evidence" value="ECO:0007669"/>
    <property type="project" value="UniProtKB-SubCell"/>
</dbReference>